<organism evidence="1 2">
    <name type="scientific">Mesonia hippocampi</name>
    <dbReference type="NCBI Taxonomy" id="1628250"/>
    <lineage>
        <taxon>Bacteria</taxon>
        <taxon>Pseudomonadati</taxon>
        <taxon>Bacteroidota</taxon>
        <taxon>Flavobacteriia</taxon>
        <taxon>Flavobacteriales</taxon>
        <taxon>Flavobacteriaceae</taxon>
        <taxon>Mesonia</taxon>
    </lineage>
</organism>
<sequence>MDKETLNQLAKVNTKPENREVLLSRLQQDPNFFYLLLSYIKDENPQASHAARAIELASLENTSLITPHIDILINIGENTTNHSIIRAVAKLLEVLTCTKLSLNFTPLQASKITEICFDWLIGNYKTAAKAYSMNILFYLGKNEAWIYPELTAILKQQLPNNSKGFKARARKIIHTIERTTS</sequence>
<gene>
    <name evidence="1" type="ORF">GGR32_001538</name>
</gene>
<dbReference type="EMBL" id="JACIFO010000005">
    <property type="protein sequence ID" value="MBB4119242.1"/>
    <property type="molecule type" value="Genomic_DNA"/>
</dbReference>
<dbReference type="AlphaFoldDB" id="A0A840EIS3"/>
<dbReference type="Proteomes" id="UP000553034">
    <property type="component" value="Unassembled WGS sequence"/>
</dbReference>
<dbReference type="RefSeq" id="WP_183477595.1">
    <property type="nucleotide sequence ID" value="NZ_JACIFO010000005.1"/>
</dbReference>
<comment type="caution">
    <text evidence="1">The sequence shown here is derived from an EMBL/GenBank/DDBJ whole genome shotgun (WGS) entry which is preliminary data.</text>
</comment>
<evidence type="ECO:0000313" key="1">
    <source>
        <dbReference type="EMBL" id="MBB4119242.1"/>
    </source>
</evidence>
<proteinExistence type="predicted"/>
<keyword evidence="2" id="KW-1185">Reference proteome</keyword>
<accession>A0A840EIS3</accession>
<protein>
    <recommendedName>
        <fullName evidence="3">Adenylosuccinate lyase</fullName>
    </recommendedName>
</protein>
<evidence type="ECO:0000313" key="2">
    <source>
        <dbReference type="Proteomes" id="UP000553034"/>
    </source>
</evidence>
<evidence type="ECO:0008006" key="3">
    <source>
        <dbReference type="Google" id="ProtNLM"/>
    </source>
</evidence>
<name>A0A840EIS3_9FLAO</name>
<reference evidence="1 2" key="1">
    <citation type="submission" date="2020-08" db="EMBL/GenBank/DDBJ databases">
        <title>Genomic Encyclopedia of Type Strains, Phase IV (KMG-IV): sequencing the most valuable type-strain genomes for metagenomic binning, comparative biology and taxonomic classification.</title>
        <authorList>
            <person name="Goeker M."/>
        </authorList>
    </citation>
    <scope>NUCLEOTIDE SEQUENCE [LARGE SCALE GENOMIC DNA]</scope>
    <source>
        <strain evidence="1 2">DSM 29568</strain>
    </source>
</reference>